<proteinExistence type="predicted"/>
<evidence type="ECO:0000313" key="2">
    <source>
        <dbReference type="EMBL" id="CAK9180838.1"/>
    </source>
</evidence>
<accession>A0ABC8UIH0</accession>
<dbReference type="EMBL" id="CAUOFW020000001">
    <property type="protein sequence ID" value="CAK9133266.1"/>
    <property type="molecule type" value="Genomic_DNA"/>
</dbReference>
<sequence>MEDKRGAETVTAQATQAAGTIGEVPNLGGANIEAPWAPFVACPGGLREAQAGESTIRAREQCTREEREVLGAEIKMA</sequence>
<dbReference type="Proteomes" id="UP001642360">
    <property type="component" value="Unassembled WGS sequence"/>
</dbReference>
<dbReference type="EMBL" id="CAUOFW020007838">
    <property type="protein sequence ID" value="CAK9180838.1"/>
    <property type="molecule type" value="Genomic_DNA"/>
</dbReference>
<evidence type="ECO:0000313" key="1">
    <source>
        <dbReference type="EMBL" id="CAK9133266.1"/>
    </source>
</evidence>
<keyword evidence="3" id="KW-1185">Reference proteome</keyword>
<gene>
    <name evidence="1" type="ORF">ILEXP_LOCUS141</name>
    <name evidence="2" type="ORF">ILEXP_LOCUS50865</name>
</gene>
<comment type="caution">
    <text evidence="2">The sequence shown here is derived from an EMBL/GenBank/DDBJ whole genome shotgun (WGS) entry which is preliminary data.</text>
</comment>
<dbReference type="AlphaFoldDB" id="A0ABC8UIH0"/>
<organism evidence="2 3">
    <name type="scientific">Ilex paraguariensis</name>
    <name type="common">yerba mate</name>
    <dbReference type="NCBI Taxonomy" id="185542"/>
    <lineage>
        <taxon>Eukaryota</taxon>
        <taxon>Viridiplantae</taxon>
        <taxon>Streptophyta</taxon>
        <taxon>Embryophyta</taxon>
        <taxon>Tracheophyta</taxon>
        <taxon>Spermatophyta</taxon>
        <taxon>Magnoliopsida</taxon>
        <taxon>eudicotyledons</taxon>
        <taxon>Gunneridae</taxon>
        <taxon>Pentapetalae</taxon>
        <taxon>asterids</taxon>
        <taxon>campanulids</taxon>
        <taxon>Aquifoliales</taxon>
        <taxon>Aquifoliaceae</taxon>
        <taxon>Ilex</taxon>
    </lineage>
</organism>
<protein>
    <submittedName>
        <fullName evidence="2">Uncharacterized protein</fullName>
    </submittedName>
</protein>
<evidence type="ECO:0000313" key="3">
    <source>
        <dbReference type="Proteomes" id="UP001642360"/>
    </source>
</evidence>
<name>A0ABC8UIH0_9AQUA</name>
<reference evidence="2 3" key="1">
    <citation type="submission" date="2024-02" db="EMBL/GenBank/DDBJ databases">
        <authorList>
            <person name="Vignale AGUSTIN F."/>
            <person name="Sosa J E."/>
            <person name="Modenutti C."/>
        </authorList>
    </citation>
    <scope>NUCLEOTIDE SEQUENCE [LARGE SCALE GENOMIC DNA]</scope>
</reference>